<dbReference type="Proteomes" id="UP001515683">
    <property type="component" value="Unassembled WGS sequence"/>
</dbReference>
<keyword evidence="4" id="KW-1185">Reference proteome</keyword>
<dbReference type="InterPro" id="IPR020287">
    <property type="entry name" value="Tail_sheath_C"/>
</dbReference>
<protein>
    <submittedName>
        <fullName evidence="3">Phage tail sheath family protein</fullName>
    </submittedName>
</protein>
<gene>
    <name evidence="3" type="ORF">F3J40_02850</name>
</gene>
<reference evidence="3 4" key="1">
    <citation type="journal article" date="2019" name="bioRxiv">
        <title>Bacteria contribute to plant secondary compound degradation in a generalist herbivore system.</title>
        <authorList>
            <person name="Francoeur C.B."/>
            <person name="Khadempour L."/>
            <person name="Moreira-Soto R.D."/>
            <person name="Gotting K."/>
            <person name="Book A.J."/>
            <person name="Pinto-Tomas A.A."/>
            <person name="Keefover-Ring K."/>
            <person name="Currie C.R."/>
        </authorList>
    </citation>
    <scope>NUCLEOTIDE SEQUENCE [LARGE SCALE GENOMIC DNA]</scope>
    <source>
        <strain evidence="3">Acro-835</strain>
    </source>
</reference>
<sequence>MSNIPGVRITEVDSPSRGAAAASGHVPLLLGCFLSCSGDPDEHVNAPLWIDSYQAFLARFAPYARTVVLANGWGEPIVEKGGDRKQGDESPLQTSLSAMEDDVTFGAVPVPENNHIVVLKSSDIATGAAGVKCYFDNGGSPCYVMHCESEQQGGKIAGSLQEYNDITLYVALDDQAKVAMQTAFPLLQEINPQAMLITHQPYPGAVPPQPLPDNRQVATYTPALKFSSPGGELEEESTLLAGTGKTLAQLKVSDDERQREQYANVTARRNTDQFDDSILRAITLAPSGGVAGVFCKTERERGIWKAPANIQLAGPAPTHNLTLSQQAELTQAGFNPLLWSPRTGTVIAGARTADTQDLNGRFVSVRLLFNAVQRDLQAIIQPQVFEPNGARSWQAATAGIRQYLYLLWKRGGLQGLTPEQAFQVQVALDEDDEAQGVMRIRVALAPLRPAEFIELEFTQQLQVLA</sequence>
<dbReference type="EMBL" id="VWXF01000001">
    <property type="protein sequence ID" value="NIF20557.1"/>
    <property type="molecule type" value="Genomic_DNA"/>
</dbReference>
<dbReference type="RefSeq" id="WP_167012507.1">
    <property type="nucleotide sequence ID" value="NZ_VWXF01000001.1"/>
</dbReference>
<dbReference type="PANTHER" id="PTHR35861">
    <property type="match status" value="1"/>
</dbReference>
<evidence type="ECO:0000259" key="2">
    <source>
        <dbReference type="Pfam" id="PF17482"/>
    </source>
</evidence>
<evidence type="ECO:0000313" key="4">
    <source>
        <dbReference type="Proteomes" id="UP001515683"/>
    </source>
</evidence>
<comment type="similarity">
    <text evidence="1">Belongs to the myoviridae tail sheath protein family.</text>
</comment>
<accession>A0ABX0R575</accession>
<organism evidence="3 4">
    <name type="scientific">Candidatus Pantoea multigeneris</name>
    <dbReference type="NCBI Taxonomy" id="2608357"/>
    <lineage>
        <taxon>Bacteria</taxon>
        <taxon>Pseudomonadati</taxon>
        <taxon>Pseudomonadota</taxon>
        <taxon>Gammaproteobacteria</taxon>
        <taxon>Enterobacterales</taxon>
        <taxon>Erwiniaceae</taxon>
        <taxon>Pantoea</taxon>
    </lineage>
</organism>
<proteinExistence type="inferred from homology"/>
<name>A0ABX0R575_9GAMM</name>
<dbReference type="InterPro" id="IPR052042">
    <property type="entry name" value="Tail_sheath_structural"/>
</dbReference>
<dbReference type="Pfam" id="PF17482">
    <property type="entry name" value="Phage_sheath_1C"/>
    <property type="match status" value="1"/>
</dbReference>
<feature type="domain" description="Tail sheath protein C-terminal" evidence="2">
    <location>
        <begin position="361"/>
        <end position="458"/>
    </location>
</feature>
<comment type="caution">
    <text evidence="3">The sequence shown here is derived from an EMBL/GenBank/DDBJ whole genome shotgun (WGS) entry which is preliminary data.</text>
</comment>
<evidence type="ECO:0000313" key="3">
    <source>
        <dbReference type="EMBL" id="NIF20557.1"/>
    </source>
</evidence>
<evidence type="ECO:0000256" key="1">
    <source>
        <dbReference type="ARBA" id="ARBA00008005"/>
    </source>
</evidence>
<dbReference type="Gene3D" id="3.40.50.11780">
    <property type="match status" value="1"/>
</dbReference>
<dbReference type="PANTHER" id="PTHR35861:SF1">
    <property type="entry name" value="PHAGE TAIL SHEATH PROTEIN"/>
    <property type="match status" value="1"/>
</dbReference>